<organism evidence="1 2">
    <name type="scientific">Sphagnum jensenii</name>
    <dbReference type="NCBI Taxonomy" id="128206"/>
    <lineage>
        <taxon>Eukaryota</taxon>
        <taxon>Viridiplantae</taxon>
        <taxon>Streptophyta</taxon>
        <taxon>Embryophyta</taxon>
        <taxon>Bryophyta</taxon>
        <taxon>Sphagnophytina</taxon>
        <taxon>Sphagnopsida</taxon>
        <taxon>Sphagnales</taxon>
        <taxon>Sphagnaceae</taxon>
        <taxon>Sphagnum</taxon>
    </lineage>
</organism>
<dbReference type="InterPro" id="IPR021910">
    <property type="entry name" value="NGX6/PGAP6/MYMK"/>
</dbReference>
<gene>
    <name evidence="1" type="ORF">CSSPJE1EN1_LOCUS11229</name>
</gene>
<dbReference type="Pfam" id="PF12036">
    <property type="entry name" value="DUF3522"/>
    <property type="match status" value="1"/>
</dbReference>
<protein>
    <submittedName>
        <fullName evidence="1">Uncharacterized protein</fullName>
    </submittedName>
</protein>
<evidence type="ECO:0000313" key="1">
    <source>
        <dbReference type="EMBL" id="CAK9265751.1"/>
    </source>
</evidence>
<dbReference type="PANTHER" id="PTHR14319:SF3">
    <property type="entry name" value="TRANSMEMBRANE PROTEIN-LIKE PROTEIN"/>
    <property type="match status" value="1"/>
</dbReference>
<accession>A0ABP0WIP9</accession>
<dbReference type="EMBL" id="OZ020113">
    <property type="protein sequence ID" value="CAK9265751.1"/>
    <property type="molecule type" value="Genomic_DNA"/>
</dbReference>
<proteinExistence type="predicted"/>
<keyword evidence="2" id="KW-1185">Reference proteome</keyword>
<reference evidence="1" key="1">
    <citation type="submission" date="2024-02" db="EMBL/GenBank/DDBJ databases">
        <authorList>
            <consortium name="ELIXIR-Norway"/>
            <consortium name="Elixir Norway"/>
        </authorList>
    </citation>
    <scope>NUCLEOTIDE SEQUENCE</scope>
</reference>
<dbReference type="PROSITE" id="PS00022">
    <property type="entry name" value="EGF_1"/>
    <property type="match status" value="1"/>
</dbReference>
<evidence type="ECO:0000313" key="2">
    <source>
        <dbReference type="Proteomes" id="UP001497444"/>
    </source>
</evidence>
<dbReference type="Proteomes" id="UP001497444">
    <property type="component" value="Chromosome 18"/>
</dbReference>
<sequence>MRHKKKHEPKILALHLMMICFVIFQTSISGFLNVENSEDSAEYDDPLSSSVVNALNYPNLKVGPYNWKYFQVEVVDAFSLFKIELSRNWMVAKEDNWIETKVPLICFRLGGPPLPNTIWETIEEAAMATGRVLNVSDKGQCAWLHNSTLIYLSNMQVVAGLWYIGVFSNSNPSRFQSKMISRGKTFTFGLHVIVLKCNSPILRGPNCNITVTQLCSNLPIDHLYTTSGHPSDGSLHEELKHHDLKPLSGSSIQDHSTFLNDANWVVLKDQNIQPGEWKYYSLDVPQYYLKLDIITIVSPMAFKSDTGLNKLYQSTRYGALPEQSQDQMHLSLNALTIDVPKHGLWYIGVFNPVGEDFMGMINFNLYWRLEICNTKTQGAECKATLIPLERKLMETAYESPFDSYYTLIGKPVSYFQWVPVEILNCLKSLPITLNNNTRHENWTYFLIVVPKGTSGAVLSIQLRHTWNLITDVYIRFEGIPTNKIWDLSTTTLEFQSSNVFERRKQSLDVVFPIEGMWCLGVQSQINDNSTLEKDTNTNGGAHIQVTIHGCLNGCSGHGSCQTTNEASQLHFFSYCHCDATHGGHDCSLLLLLPFEQMVHIWALVGSNLAAILPSMWAFHHHAYSEWVTYTLSGVTSAIYHSCDAGGWCALSYDTLQFLDFWLSFLAVVMTCVYIASFAHSIKGAFQMGATIIAAAFTKENATSAWNVLLVVLIGMAGLVVGWAMECWHLQHRIPSWLQISTIAPLQGVLRIWEAMHRQAKEFLGKMRGRFHWVYLIVGLTILTLAGLSWLLETDDTYWIWHSLWHVCIYTSAFVILSSTSSYPTWSSQGQPHSHYLGHHQRFVSTMPYNYDGEDEILDPESRHNNVSLCQM</sequence>
<name>A0ABP0WIP9_9BRYO</name>
<dbReference type="Gene3D" id="2.60.120.260">
    <property type="entry name" value="Galactose-binding domain-like"/>
    <property type="match status" value="1"/>
</dbReference>
<dbReference type="InterPro" id="IPR000742">
    <property type="entry name" value="EGF"/>
</dbReference>
<dbReference type="PANTHER" id="PTHR14319">
    <property type="entry name" value="FIVE-SPAN TRANSMEMBRANE PROTEIN M83"/>
    <property type="match status" value="1"/>
</dbReference>